<evidence type="ECO:0000256" key="2">
    <source>
        <dbReference type="ARBA" id="ARBA00022692"/>
    </source>
</evidence>
<evidence type="ECO:0000259" key="6">
    <source>
        <dbReference type="PROSITE" id="PS50234"/>
    </source>
</evidence>
<keyword evidence="1" id="KW-1003">Cell membrane</keyword>
<accession>A0A6L5XFD4</accession>
<evidence type="ECO:0000313" key="7">
    <source>
        <dbReference type="EMBL" id="MSS17912.1"/>
    </source>
</evidence>
<protein>
    <submittedName>
        <fullName evidence="7">VWA domain-containing protein</fullName>
    </submittedName>
</protein>
<keyword evidence="3 5" id="KW-1133">Transmembrane helix</keyword>
<dbReference type="AlphaFoldDB" id="A0A6L5XFD4"/>
<keyword evidence="2 5" id="KW-0812">Transmembrane</keyword>
<feature type="transmembrane region" description="Helical" evidence="5">
    <location>
        <begin position="307"/>
        <end position="326"/>
    </location>
</feature>
<dbReference type="Gene3D" id="3.40.50.410">
    <property type="entry name" value="von Willebrand factor, type A domain"/>
    <property type="match status" value="1"/>
</dbReference>
<gene>
    <name evidence="7" type="ORF">FYJ29_09115</name>
</gene>
<dbReference type="PROSITE" id="PS50234">
    <property type="entry name" value="VWFA"/>
    <property type="match status" value="1"/>
</dbReference>
<dbReference type="EMBL" id="VULT01000013">
    <property type="protein sequence ID" value="MSS17912.1"/>
    <property type="molecule type" value="Genomic_DNA"/>
</dbReference>
<keyword evidence="8" id="KW-1185">Reference proteome</keyword>
<feature type="transmembrane region" description="Helical" evidence="5">
    <location>
        <begin position="51"/>
        <end position="72"/>
    </location>
</feature>
<evidence type="ECO:0000256" key="5">
    <source>
        <dbReference type="SAM" id="Phobius"/>
    </source>
</evidence>
<dbReference type="PANTHER" id="PTHR22550:SF5">
    <property type="entry name" value="LEUCINE ZIPPER PROTEIN 4"/>
    <property type="match status" value="1"/>
</dbReference>
<organism evidence="7 8">
    <name type="scientific">Sodaliphilus pleomorphus</name>
    <dbReference type="NCBI Taxonomy" id="2606626"/>
    <lineage>
        <taxon>Bacteria</taxon>
        <taxon>Pseudomonadati</taxon>
        <taxon>Bacteroidota</taxon>
        <taxon>Bacteroidia</taxon>
        <taxon>Bacteroidales</taxon>
        <taxon>Muribaculaceae</taxon>
        <taxon>Sodaliphilus</taxon>
    </lineage>
</organism>
<proteinExistence type="predicted"/>
<reference evidence="7 8" key="1">
    <citation type="submission" date="2019-08" db="EMBL/GenBank/DDBJ databases">
        <title>In-depth cultivation of the pig gut microbiome towards novel bacterial diversity and tailored functional studies.</title>
        <authorList>
            <person name="Wylensek D."/>
            <person name="Hitch T.C.A."/>
            <person name="Clavel T."/>
        </authorList>
    </citation>
    <scope>NUCLEOTIDE SEQUENCE [LARGE SCALE GENOMIC DNA]</scope>
    <source>
        <strain evidence="7 8">Oil-RF-744-WCA-WT-10</strain>
    </source>
</reference>
<comment type="caution">
    <text evidence="7">The sequence shown here is derived from an EMBL/GenBank/DDBJ whole genome shotgun (WGS) entry which is preliminary data.</text>
</comment>
<dbReference type="Proteomes" id="UP000483362">
    <property type="component" value="Unassembled WGS sequence"/>
</dbReference>
<evidence type="ECO:0000256" key="3">
    <source>
        <dbReference type="ARBA" id="ARBA00022989"/>
    </source>
</evidence>
<dbReference type="InterPro" id="IPR050768">
    <property type="entry name" value="UPF0353/GerABKA_families"/>
</dbReference>
<dbReference type="InterPro" id="IPR036465">
    <property type="entry name" value="vWFA_dom_sf"/>
</dbReference>
<evidence type="ECO:0000256" key="1">
    <source>
        <dbReference type="ARBA" id="ARBA00022475"/>
    </source>
</evidence>
<evidence type="ECO:0000313" key="8">
    <source>
        <dbReference type="Proteomes" id="UP000483362"/>
    </source>
</evidence>
<feature type="transmembrane region" description="Helical" evidence="5">
    <location>
        <begin position="7"/>
        <end position="24"/>
    </location>
</feature>
<dbReference type="PANTHER" id="PTHR22550">
    <property type="entry name" value="SPORE GERMINATION PROTEIN"/>
    <property type="match status" value="1"/>
</dbReference>
<keyword evidence="4 5" id="KW-0472">Membrane</keyword>
<dbReference type="InterPro" id="IPR002035">
    <property type="entry name" value="VWF_A"/>
</dbReference>
<feature type="domain" description="VWFA" evidence="6">
    <location>
        <begin position="89"/>
        <end position="284"/>
    </location>
</feature>
<evidence type="ECO:0000256" key="4">
    <source>
        <dbReference type="ARBA" id="ARBA00023136"/>
    </source>
</evidence>
<sequence>MNLAHPGYLWLFLLFIPLIAWYVWCEKHGSASLRLSSTSAFSSTGTSWKIWVKHLMFGFKLAALGCLIVILCRPQTYDRWATSDAEGTDIVMAVDISASMLSKDLKPNRLEAAKQVAKDFVMKRQNDEIGLVIFAGDGFTQVPMTTDNALLVNAIGELDVRMLDSNGTAIGDGIATAINRIKGGKAKSKSIILITDGTNNTGVVAPLTAAQIAARDSIRIYTIGVGTRGTALTPYAQDFAGNLLYKPMPVTIDEPTLQRIASITGGKYFRATGNGVLNNIFNEIDKLEKTKIDVQHFSNTQDNYMPWAYALLLLVLIDMLVEYTVLRRVP</sequence>
<dbReference type="SUPFAM" id="SSF53300">
    <property type="entry name" value="vWA-like"/>
    <property type="match status" value="1"/>
</dbReference>
<name>A0A6L5XFD4_9BACT</name>
<dbReference type="Pfam" id="PF00092">
    <property type="entry name" value="VWA"/>
    <property type="match status" value="1"/>
</dbReference>
<dbReference type="SMART" id="SM00327">
    <property type="entry name" value="VWA"/>
    <property type="match status" value="1"/>
</dbReference>